<dbReference type="Pfam" id="PF02445">
    <property type="entry name" value="NadA"/>
    <property type="match status" value="1"/>
</dbReference>
<dbReference type="NCBIfam" id="NF006883">
    <property type="entry name" value="PRK09375.2-4"/>
    <property type="match status" value="1"/>
</dbReference>
<evidence type="ECO:0000256" key="1">
    <source>
        <dbReference type="ARBA" id="ARBA00003791"/>
    </source>
</evidence>
<keyword evidence="7 13" id="KW-0808">Transferase</keyword>
<dbReference type="InterPro" id="IPR023515">
    <property type="entry name" value="Quinolinate_synth_A_type3"/>
</dbReference>
<dbReference type="GO" id="GO:0008987">
    <property type="term" value="F:quinolinate synthetase A activity"/>
    <property type="evidence" value="ECO:0007669"/>
    <property type="project" value="UniProtKB-UniRule"/>
</dbReference>
<dbReference type="SUPFAM" id="SSF142754">
    <property type="entry name" value="NadA-like"/>
    <property type="match status" value="1"/>
</dbReference>
<evidence type="ECO:0000256" key="9">
    <source>
        <dbReference type="ARBA" id="ARBA00023004"/>
    </source>
</evidence>
<dbReference type="RefSeq" id="WP_058843236.1">
    <property type="nucleotide sequence ID" value="NZ_JAZBNI010000026.1"/>
</dbReference>
<dbReference type="Gene3D" id="3.40.50.10800">
    <property type="entry name" value="NadA-like"/>
    <property type="match status" value="3"/>
</dbReference>
<dbReference type="GO" id="GO:0034628">
    <property type="term" value="P:'de novo' NAD+ biosynthetic process from L-aspartate"/>
    <property type="evidence" value="ECO:0007669"/>
    <property type="project" value="TreeGrafter"/>
</dbReference>
<keyword evidence="9 13" id="KW-0408">Iron</keyword>
<accession>A0A2I0V2N6</accession>
<comment type="caution">
    <text evidence="14">The sequence shown here is derived from an EMBL/GenBank/DDBJ whole genome shotgun (WGS) entry which is preliminary data.</text>
</comment>
<feature type="binding site" evidence="13">
    <location>
        <position position="272"/>
    </location>
    <ligand>
        <name>iminosuccinate</name>
        <dbReference type="ChEBI" id="CHEBI:77875"/>
    </ligand>
</feature>
<evidence type="ECO:0000256" key="5">
    <source>
        <dbReference type="ARBA" id="ARBA00022490"/>
    </source>
</evidence>
<evidence type="ECO:0000256" key="8">
    <source>
        <dbReference type="ARBA" id="ARBA00022723"/>
    </source>
</evidence>
<evidence type="ECO:0000256" key="6">
    <source>
        <dbReference type="ARBA" id="ARBA00022642"/>
    </source>
</evidence>
<feature type="binding site" evidence="13">
    <location>
        <position position="109"/>
    </location>
    <ligand>
        <name>[4Fe-4S] cluster</name>
        <dbReference type="ChEBI" id="CHEBI:49883"/>
    </ligand>
</feature>
<dbReference type="FunFam" id="3.40.50.10800:FF:000001">
    <property type="entry name" value="Quinolinate synthase A"/>
    <property type="match status" value="1"/>
</dbReference>
<dbReference type="EC" id="2.5.1.72" evidence="3 13"/>
<feature type="binding site" evidence="13">
    <location>
        <position position="161"/>
    </location>
    <ligand>
        <name>iminosuccinate</name>
        <dbReference type="ChEBI" id="CHEBI:77875"/>
    </ligand>
</feature>
<gene>
    <name evidence="13" type="primary">nadA</name>
    <name evidence="14" type="ORF">CRI88_08915</name>
</gene>
<feature type="binding site" evidence="13">
    <location>
        <begin position="140"/>
        <end position="142"/>
    </location>
    <ligand>
        <name>iminosuccinate</name>
        <dbReference type="ChEBI" id="CHEBI:77875"/>
    </ligand>
</feature>
<keyword evidence="8 13" id="KW-0479">Metal-binding</keyword>
<evidence type="ECO:0000256" key="11">
    <source>
        <dbReference type="ARBA" id="ARBA00050125"/>
    </source>
</evidence>
<comment type="function">
    <text evidence="1 13">Catalyzes the condensation of iminoaspartate with dihydroxyacetone phosphate to form quinolinate.</text>
</comment>
<dbReference type="EMBL" id="PDFK01000002">
    <property type="protein sequence ID" value="PKU52452.1"/>
    <property type="molecule type" value="Genomic_DNA"/>
</dbReference>
<keyword evidence="5 13" id="KW-0963">Cytoplasm</keyword>
<evidence type="ECO:0000313" key="15">
    <source>
        <dbReference type="Proteomes" id="UP000234956"/>
    </source>
</evidence>
<feature type="binding site" evidence="13">
    <location>
        <begin position="255"/>
        <end position="257"/>
    </location>
    <ligand>
        <name>iminosuccinate</name>
        <dbReference type="ChEBI" id="CHEBI:77875"/>
    </ligand>
</feature>
<comment type="pathway">
    <text evidence="2 13">Cofactor biosynthesis; NAD(+) biosynthesis; quinolinate from iminoaspartate: step 1/1.</text>
</comment>
<feature type="binding site" evidence="13">
    <location>
        <position position="229"/>
    </location>
    <ligand>
        <name>[4Fe-4S] cluster</name>
        <dbReference type="ChEBI" id="CHEBI:49883"/>
    </ligand>
</feature>
<dbReference type="PANTHER" id="PTHR30573">
    <property type="entry name" value="QUINOLINATE SYNTHETASE A"/>
    <property type="match status" value="1"/>
</dbReference>
<dbReference type="GO" id="GO:0046872">
    <property type="term" value="F:metal ion binding"/>
    <property type="evidence" value="ECO:0007669"/>
    <property type="project" value="UniProtKB-KW"/>
</dbReference>
<comment type="subcellular location">
    <subcellularLocation>
        <location evidence="13">Cytoplasm</location>
    </subcellularLocation>
</comment>
<feature type="binding site" evidence="13">
    <location>
        <position position="62"/>
    </location>
    <ligand>
        <name>iminosuccinate</name>
        <dbReference type="ChEBI" id="CHEBI:77875"/>
    </ligand>
</feature>
<feature type="binding site" evidence="13">
    <location>
        <position position="45"/>
    </location>
    <ligand>
        <name>iminosuccinate</name>
        <dbReference type="ChEBI" id="CHEBI:77875"/>
    </ligand>
</feature>
<organism evidence="14 15">
    <name type="scientific">Lysinibacillus fusiformis</name>
    <dbReference type="NCBI Taxonomy" id="28031"/>
    <lineage>
        <taxon>Bacteria</taxon>
        <taxon>Bacillati</taxon>
        <taxon>Bacillota</taxon>
        <taxon>Bacilli</taxon>
        <taxon>Bacillales</taxon>
        <taxon>Bacillaceae</taxon>
        <taxon>Lysinibacillus</taxon>
    </lineage>
</organism>
<evidence type="ECO:0000313" key="14">
    <source>
        <dbReference type="EMBL" id="PKU52452.1"/>
    </source>
</evidence>
<comment type="similarity">
    <text evidence="13">Belongs to the quinolinate synthase family. Type 3 subfamily.</text>
</comment>
<dbReference type="AlphaFoldDB" id="A0A2I0V2N6"/>
<evidence type="ECO:0000256" key="7">
    <source>
        <dbReference type="ARBA" id="ARBA00022679"/>
    </source>
</evidence>
<keyword evidence="6 13" id="KW-0662">Pyridine nucleotide biosynthesis</keyword>
<dbReference type="NCBIfam" id="NF006880">
    <property type="entry name" value="PRK09375.2-1"/>
    <property type="match status" value="1"/>
</dbReference>
<evidence type="ECO:0000256" key="12">
    <source>
        <dbReference type="ARBA" id="ARBA00073059"/>
    </source>
</evidence>
<dbReference type="HAMAP" id="MF_00569">
    <property type="entry name" value="NadA_type3"/>
    <property type="match status" value="1"/>
</dbReference>
<dbReference type="InterPro" id="IPR036094">
    <property type="entry name" value="NadA_sf"/>
</dbReference>
<evidence type="ECO:0000256" key="4">
    <source>
        <dbReference type="ARBA" id="ARBA00022485"/>
    </source>
</evidence>
<keyword evidence="4 13" id="KW-0004">4Fe-4S</keyword>
<protein>
    <recommendedName>
        <fullName evidence="12 13">Quinolinate synthase</fullName>
        <ecNumber evidence="3 13">2.5.1.72</ecNumber>
    </recommendedName>
</protein>
<name>A0A2I0V2N6_9BACI</name>
<comment type="cofactor">
    <cofactor evidence="13">
        <name>[4Fe-4S] cluster</name>
        <dbReference type="ChEBI" id="CHEBI:49883"/>
    </cofactor>
    <text evidence="13">Binds 1 [4Fe-4S] cluster per subunit.</text>
</comment>
<evidence type="ECO:0000256" key="13">
    <source>
        <dbReference type="HAMAP-Rule" id="MF_00569"/>
    </source>
</evidence>
<evidence type="ECO:0000256" key="3">
    <source>
        <dbReference type="ARBA" id="ARBA00012669"/>
    </source>
</evidence>
<proteinExistence type="inferred from homology"/>
<reference evidence="14 15" key="1">
    <citation type="submission" date="2017-10" db="EMBL/GenBank/DDBJ databases">
        <title>Draft genome of Lysinibacillus fusiformis strain Juneja, a laboratory-derived pathogen of Drosophila melanogaster.</title>
        <authorList>
            <person name="Smith B.R."/>
            <person name="Unckless R.L."/>
        </authorList>
    </citation>
    <scope>NUCLEOTIDE SEQUENCE [LARGE SCALE GENOMIC DNA]</scope>
    <source>
        <strain evidence="14 15">Juneja</strain>
    </source>
</reference>
<sequence length="367" mass="41312">MSITSLLQQTTLLPEHYRALSVKEMESRILSIKQKLGSKLFIPGHHYQKDEVIQFADATGDSLQLAQLSAANKEAEHIVFCGVHFMAETADMLTTKQQHVYLPDMRAGCSMADMADIYQTEQAWPILQQLFGDTIIPLTYVNSTAAIKAFTGRHGGACVTSSNAKELVQWAFTQKQRIFFLPDQHLGRNTAYDLGIPLKNMAVWNPHKNILETNEPLENIQVILWKGHCSVHEGFTVHHTEVVRKEHPTMQIIVHPECSREVVAAADDAGSTKYIIETINRAPSGSAWAIGTEMNLVNRIMKQHPDKHIISLNENFCPCLTMNRIDLPHLLWSLESIEQGQPHNRIQVDEYTTAEALSSLERMLARG</sequence>
<dbReference type="Proteomes" id="UP000234956">
    <property type="component" value="Unassembled WGS sequence"/>
</dbReference>
<dbReference type="PANTHER" id="PTHR30573:SF0">
    <property type="entry name" value="QUINOLINATE SYNTHASE, CHLOROPLASTIC"/>
    <property type="match status" value="1"/>
</dbReference>
<keyword evidence="10 13" id="KW-0411">Iron-sulfur</keyword>
<evidence type="ECO:0000256" key="2">
    <source>
        <dbReference type="ARBA" id="ARBA00005065"/>
    </source>
</evidence>
<dbReference type="GO" id="GO:0005829">
    <property type="term" value="C:cytosol"/>
    <property type="evidence" value="ECO:0007669"/>
    <property type="project" value="TreeGrafter"/>
</dbReference>
<dbReference type="UniPathway" id="UPA00253">
    <property type="reaction ID" value="UER00327"/>
</dbReference>
<dbReference type="NCBIfam" id="TIGR00550">
    <property type="entry name" value="nadA"/>
    <property type="match status" value="1"/>
</dbReference>
<evidence type="ECO:0000256" key="10">
    <source>
        <dbReference type="ARBA" id="ARBA00023014"/>
    </source>
</evidence>
<comment type="catalytic activity">
    <reaction evidence="11">
        <text>iminosuccinate + dihydroxyacetone phosphate = quinolinate + phosphate + 2 H2O + H(+)</text>
        <dbReference type="Rhea" id="RHEA:25888"/>
        <dbReference type="ChEBI" id="CHEBI:15377"/>
        <dbReference type="ChEBI" id="CHEBI:15378"/>
        <dbReference type="ChEBI" id="CHEBI:29959"/>
        <dbReference type="ChEBI" id="CHEBI:43474"/>
        <dbReference type="ChEBI" id="CHEBI:57642"/>
        <dbReference type="ChEBI" id="CHEBI:77875"/>
        <dbReference type="EC" id="2.5.1.72"/>
    </reaction>
    <physiologicalReaction direction="left-to-right" evidence="11">
        <dbReference type="Rhea" id="RHEA:25889"/>
    </physiologicalReaction>
</comment>
<dbReference type="GO" id="GO:0051539">
    <property type="term" value="F:4 iron, 4 sulfur cluster binding"/>
    <property type="evidence" value="ECO:0007669"/>
    <property type="project" value="UniProtKB-KW"/>
</dbReference>
<feature type="binding site" evidence="13">
    <location>
        <position position="319"/>
    </location>
    <ligand>
        <name>[4Fe-4S] cluster</name>
        <dbReference type="ChEBI" id="CHEBI:49883"/>
    </ligand>
</feature>
<dbReference type="InterPro" id="IPR003473">
    <property type="entry name" value="NadA"/>
</dbReference>